<reference evidence="2" key="1">
    <citation type="submission" date="2022-06" db="EMBL/GenBank/DDBJ databases">
        <title>Physiological and biochemical characterization and genomic elucidation of a strain of the genus Ensifer adhaerens M8 that combines arsenic oxidation and chromium reduction.</title>
        <authorList>
            <person name="Li X."/>
            <person name="Yu c."/>
        </authorList>
    </citation>
    <scope>NUCLEOTIDE SEQUENCE</scope>
    <source>
        <strain evidence="2">M8</strain>
    </source>
</reference>
<sequence>MTLLLRSPIALVAGGILFSATLVGYLAIPAEALLPIHWGVDGTADAFWPRDRALALAPVAVAVLAAFSFAVGRFAPQAELQAGRHIAEVTLPAILALFAAIQTVIVLIGLGVDLSMTRVIAFGLGLLSIVVGNVLPKSQPNGLAGIRLPWTLADNANWRATHRLAGLLMVCAGITLALLAVVMSTGPTLAAATIAALLLPVAIATLYSYHIARRS</sequence>
<feature type="transmembrane region" description="Helical" evidence="1">
    <location>
        <begin position="189"/>
        <end position="209"/>
    </location>
</feature>
<evidence type="ECO:0000256" key="1">
    <source>
        <dbReference type="SAM" id="Phobius"/>
    </source>
</evidence>
<dbReference type="AlphaFoldDB" id="A0A9Q8YB76"/>
<keyword evidence="1" id="KW-0472">Membrane</keyword>
<feature type="transmembrane region" description="Helical" evidence="1">
    <location>
        <begin position="9"/>
        <end position="28"/>
    </location>
</feature>
<dbReference type="EMBL" id="CP098807">
    <property type="protein sequence ID" value="USJ24499.1"/>
    <property type="molecule type" value="Genomic_DNA"/>
</dbReference>
<dbReference type="InterPro" id="IPR025962">
    <property type="entry name" value="SdpI/YhfL"/>
</dbReference>
<feature type="transmembrane region" description="Helical" evidence="1">
    <location>
        <begin position="53"/>
        <end position="74"/>
    </location>
</feature>
<dbReference type="InterPro" id="IPR026272">
    <property type="entry name" value="SdpI"/>
</dbReference>
<proteinExistence type="predicted"/>
<feature type="transmembrane region" description="Helical" evidence="1">
    <location>
        <begin position="86"/>
        <end position="110"/>
    </location>
</feature>
<dbReference type="RefSeq" id="WP_090295734.1">
    <property type="nucleotide sequence ID" value="NZ_CAXURO020000001.1"/>
</dbReference>
<feature type="transmembrane region" description="Helical" evidence="1">
    <location>
        <begin position="116"/>
        <end position="135"/>
    </location>
</feature>
<evidence type="ECO:0000313" key="3">
    <source>
        <dbReference type="Proteomes" id="UP001055460"/>
    </source>
</evidence>
<keyword evidence="1" id="KW-0812">Transmembrane</keyword>
<dbReference type="PANTHER" id="PTHR37810">
    <property type="entry name" value="IMMUNITY PROTEIN SDPI"/>
    <property type="match status" value="1"/>
</dbReference>
<dbReference type="Pfam" id="PF13630">
    <property type="entry name" value="SdpI"/>
    <property type="match status" value="1"/>
</dbReference>
<protein>
    <submittedName>
        <fullName evidence="2">SdpI family protein</fullName>
    </submittedName>
</protein>
<feature type="transmembrane region" description="Helical" evidence="1">
    <location>
        <begin position="164"/>
        <end position="183"/>
    </location>
</feature>
<dbReference type="PIRSF" id="PIRSF038959">
    <property type="entry name" value="SdpI"/>
    <property type="match status" value="1"/>
</dbReference>
<name>A0A9Q8YB76_ENSAD</name>
<organism evidence="2 3">
    <name type="scientific">Ensifer adhaerens</name>
    <name type="common">Sinorhizobium morelense</name>
    <dbReference type="NCBI Taxonomy" id="106592"/>
    <lineage>
        <taxon>Bacteria</taxon>
        <taxon>Pseudomonadati</taxon>
        <taxon>Pseudomonadota</taxon>
        <taxon>Alphaproteobacteria</taxon>
        <taxon>Hyphomicrobiales</taxon>
        <taxon>Rhizobiaceae</taxon>
        <taxon>Sinorhizobium/Ensifer group</taxon>
        <taxon>Ensifer</taxon>
    </lineage>
</organism>
<accession>A0A9Q8YB76</accession>
<evidence type="ECO:0000313" key="2">
    <source>
        <dbReference type="EMBL" id="USJ24499.1"/>
    </source>
</evidence>
<dbReference type="Proteomes" id="UP001055460">
    <property type="component" value="Chromosome"/>
</dbReference>
<dbReference type="GO" id="GO:0009636">
    <property type="term" value="P:response to toxic substance"/>
    <property type="evidence" value="ECO:0007669"/>
    <property type="project" value="TreeGrafter"/>
</dbReference>
<dbReference type="PANTHER" id="PTHR37810:SF5">
    <property type="entry name" value="IMMUNITY PROTEIN SDPI"/>
    <property type="match status" value="1"/>
</dbReference>
<dbReference type="OrthoDB" id="9808690at2"/>
<keyword evidence="1" id="KW-1133">Transmembrane helix</keyword>
<gene>
    <name evidence="2" type="ORF">NE863_05845</name>
</gene>